<feature type="transmembrane region" description="Helical" evidence="11">
    <location>
        <begin position="463"/>
        <end position="482"/>
    </location>
</feature>
<evidence type="ECO:0000256" key="8">
    <source>
        <dbReference type="ARBA" id="ARBA00023136"/>
    </source>
</evidence>
<name>A0A1J4PSF3_9ACTN</name>
<sequence length="530" mass="53638">MSAAHEQVPVNAPANLTAVLLVVAVTVGIGGYGLRSRSTPDFYVASRTVSPLRNAAAVSGEYLSAASYLGIAGLLATYGSTMLWYGVGYTAGYLVLLVLVAAPLRRSGAYTVSDFAEARLGSMAVRRTATVFVVLIGLLYQVPQLVGAGLALHTVLGAPAWSGTVLVTAVVLVSVITGGMRSVTLVQSVQYWLKLTALAVPALALLLVWRGVWHPGGGPAPAPVPVAHTASGHGGGQGLYSVYSLMVATFLGTMGLPHVTARFYTNPDGRAARRTTVGVLGLLGVFYLLPEVYGALGRRYAPGLAAAGRADTEVLLLPGHLVPGATGQLLTALVVAGAFAAFLSTCSGLALSVAAVLSQDLFGGDVRGFRRAAAPAVVVPCAIALLLPGSGMSVAHEVGLVFSVAASTFCPLLVLGIWWRRLTAAGAVAGMVVGGGLSAAAPTLALLGVGGCGRAGALLAEPAAWSVPAAFLTMVGVSLLTPGRVPAAASVMLARLHLPEALAAGPADRSAADGDRSSSAPVRSSRDGRR</sequence>
<keyword evidence="5 11" id="KW-0812">Transmembrane</keyword>
<keyword evidence="13" id="KW-1185">Reference proteome</keyword>
<dbReference type="Gene3D" id="1.20.1730.10">
    <property type="entry name" value="Sodium/glucose cotransporter"/>
    <property type="match status" value="1"/>
</dbReference>
<feature type="region of interest" description="Disordered" evidence="10">
    <location>
        <begin position="505"/>
        <end position="530"/>
    </location>
</feature>
<evidence type="ECO:0000256" key="3">
    <source>
        <dbReference type="ARBA" id="ARBA00022448"/>
    </source>
</evidence>
<keyword evidence="6" id="KW-0769">Symport</keyword>
<reference evidence="12" key="1">
    <citation type="submission" date="2016-10" db="EMBL/GenBank/DDBJ databases">
        <title>Genome sequence of Streptomyces malaysiense MUSC 136.</title>
        <authorList>
            <person name="Lee L.-H."/>
            <person name="Ser H.-L."/>
        </authorList>
    </citation>
    <scope>NUCLEOTIDE SEQUENCE [LARGE SCALE GENOMIC DNA]</scope>
    <source>
        <strain evidence="12">MUSC 136</strain>
    </source>
</reference>
<keyword evidence="7 11" id="KW-1133">Transmembrane helix</keyword>
<dbReference type="GO" id="GO:0015293">
    <property type="term" value="F:symporter activity"/>
    <property type="evidence" value="ECO:0007669"/>
    <property type="project" value="UniProtKB-KW"/>
</dbReference>
<feature type="transmembrane region" description="Helical" evidence="11">
    <location>
        <begin position="160"/>
        <end position="179"/>
    </location>
</feature>
<gene>
    <name evidence="12" type="ORF">VT52_031210</name>
</gene>
<feature type="transmembrane region" description="Helical" evidence="11">
    <location>
        <begin position="12"/>
        <end position="34"/>
    </location>
</feature>
<dbReference type="InterPro" id="IPR001734">
    <property type="entry name" value="Na/solute_symporter"/>
</dbReference>
<comment type="caution">
    <text evidence="12">The sequence shown here is derived from an EMBL/GenBank/DDBJ whole genome shotgun (WGS) entry which is preliminary data.</text>
</comment>
<dbReference type="AlphaFoldDB" id="A0A1J4PSF3"/>
<feature type="transmembrane region" description="Helical" evidence="11">
    <location>
        <begin position="329"/>
        <end position="357"/>
    </location>
</feature>
<proteinExistence type="inferred from homology"/>
<evidence type="ECO:0000256" key="5">
    <source>
        <dbReference type="ARBA" id="ARBA00022692"/>
    </source>
</evidence>
<evidence type="ECO:0000256" key="2">
    <source>
        <dbReference type="ARBA" id="ARBA00006434"/>
    </source>
</evidence>
<feature type="transmembrane region" description="Helical" evidence="11">
    <location>
        <begin position="399"/>
        <end position="419"/>
    </location>
</feature>
<feature type="transmembrane region" description="Helical" evidence="11">
    <location>
        <begin position="191"/>
        <end position="209"/>
    </location>
</feature>
<dbReference type="Pfam" id="PF00474">
    <property type="entry name" value="SSF"/>
    <property type="match status" value="1"/>
</dbReference>
<dbReference type="InterPro" id="IPR050277">
    <property type="entry name" value="Sodium:Solute_Symporter"/>
</dbReference>
<dbReference type="EMBL" id="LBDA02000094">
    <property type="protein sequence ID" value="OIK23642.1"/>
    <property type="molecule type" value="Genomic_DNA"/>
</dbReference>
<dbReference type="GO" id="GO:0005886">
    <property type="term" value="C:plasma membrane"/>
    <property type="evidence" value="ECO:0007669"/>
    <property type="project" value="UniProtKB-SubCell"/>
</dbReference>
<dbReference type="PANTHER" id="PTHR48086:SF6">
    <property type="entry name" value="CATION_ACETATE SYMPORTER ACTP"/>
    <property type="match status" value="1"/>
</dbReference>
<dbReference type="PANTHER" id="PTHR48086">
    <property type="entry name" value="SODIUM/PROLINE SYMPORTER-RELATED"/>
    <property type="match status" value="1"/>
</dbReference>
<evidence type="ECO:0000256" key="7">
    <source>
        <dbReference type="ARBA" id="ARBA00022989"/>
    </source>
</evidence>
<dbReference type="InterPro" id="IPR038377">
    <property type="entry name" value="Na/Glc_symporter_sf"/>
</dbReference>
<feature type="transmembrane region" description="Helical" evidence="11">
    <location>
        <begin position="82"/>
        <end position="104"/>
    </location>
</feature>
<comment type="similarity">
    <text evidence="2 9">Belongs to the sodium:solute symporter (SSF) (TC 2.A.21) family.</text>
</comment>
<dbReference type="GO" id="GO:0006847">
    <property type="term" value="P:plasma membrane acetate transport"/>
    <property type="evidence" value="ECO:0007669"/>
    <property type="project" value="TreeGrafter"/>
</dbReference>
<keyword evidence="3" id="KW-0813">Transport</keyword>
<evidence type="ECO:0000256" key="4">
    <source>
        <dbReference type="ARBA" id="ARBA00022475"/>
    </source>
</evidence>
<evidence type="ECO:0000313" key="13">
    <source>
        <dbReference type="Proteomes" id="UP000034838"/>
    </source>
</evidence>
<feature type="transmembrane region" description="Helical" evidence="11">
    <location>
        <begin position="55"/>
        <end position="76"/>
    </location>
</feature>
<accession>A0A1J4PSF3</accession>
<keyword evidence="4" id="KW-1003">Cell membrane</keyword>
<evidence type="ECO:0000256" key="1">
    <source>
        <dbReference type="ARBA" id="ARBA00004651"/>
    </source>
</evidence>
<comment type="subcellular location">
    <subcellularLocation>
        <location evidence="1">Cell membrane</location>
        <topology evidence="1">Multi-pass membrane protein</topology>
    </subcellularLocation>
</comment>
<feature type="transmembrane region" description="Helical" evidence="11">
    <location>
        <begin position="369"/>
        <end position="387"/>
    </location>
</feature>
<evidence type="ECO:0000256" key="9">
    <source>
        <dbReference type="RuleBase" id="RU362091"/>
    </source>
</evidence>
<feature type="transmembrane region" description="Helical" evidence="11">
    <location>
        <begin position="271"/>
        <end position="289"/>
    </location>
</feature>
<dbReference type="CDD" id="cd11480">
    <property type="entry name" value="SLC5sbd_u4"/>
    <property type="match status" value="1"/>
</dbReference>
<feature type="transmembrane region" description="Helical" evidence="11">
    <location>
        <begin position="426"/>
        <end position="451"/>
    </location>
</feature>
<evidence type="ECO:0000256" key="6">
    <source>
        <dbReference type="ARBA" id="ARBA00022847"/>
    </source>
</evidence>
<feature type="transmembrane region" description="Helical" evidence="11">
    <location>
        <begin position="240"/>
        <end position="259"/>
    </location>
</feature>
<feature type="transmembrane region" description="Helical" evidence="11">
    <location>
        <begin position="124"/>
        <end position="140"/>
    </location>
</feature>
<dbReference type="PROSITE" id="PS50283">
    <property type="entry name" value="NA_SOLUT_SYMP_3"/>
    <property type="match status" value="1"/>
</dbReference>
<dbReference type="Proteomes" id="UP000034838">
    <property type="component" value="Unassembled WGS sequence"/>
</dbReference>
<dbReference type="GO" id="GO:0015123">
    <property type="term" value="F:acetate transmembrane transporter activity"/>
    <property type="evidence" value="ECO:0007669"/>
    <property type="project" value="TreeGrafter"/>
</dbReference>
<evidence type="ECO:0000313" key="12">
    <source>
        <dbReference type="EMBL" id="OIK23642.1"/>
    </source>
</evidence>
<evidence type="ECO:0000256" key="11">
    <source>
        <dbReference type="SAM" id="Phobius"/>
    </source>
</evidence>
<protein>
    <submittedName>
        <fullName evidence="12">Cation acetate symporter</fullName>
    </submittedName>
</protein>
<evidence type="ECO:0000256" key="10">
    <source>
        <dbReference type="SAM" id="MobiDB-lite"/>
    </source>
</evidence>
<keyword evidence="8 11" id="KW-0472">Membrane</keyword>
<organism evidence="12 13">
    <name type="scientific">Streptomyces malaysiense</name>
    <dbReference type="NCBI Taxonomy" id="1428626"/>
    <lineage>
        <taxon>Bacteria</taxon>
        <taxon>Bacillati</taxon>
        <taxon>Actinomycetota</taxon>
        <taxon>Actinomycetes</taxon>
        <taxon>Kitasatosporales</taxon>
        <taxon>Streptomycetaceae</taxon>
        <taxon>Streptomyces</taxon>
    </lineage>
</organism>